<evidence type="ECO:0000313" key="2">
    <source>
        <dbReference type="Proteomes" id="UP000045706"/>
    </source>
</evidence>
<feature type="non-terminal residue" evidence="1">
    <location>
        <position position="1"/>
    </location>
</feature>
<evidence type="ECO:0000313" key="1">
    <source>
        <dbReference type="EMBL" id="CRK44953.1"/>
    </source>
</evidence>
<protein>
    <submittedName>
        <fullName evidence="1">Uncharacterized protein</fullName>
    </submittedName>
</protein>
<dbReference type="Proteomes" id="UP000045706">
    <property type="component" value="Unassembled WGS sequence"/>
</dbReference>
<proteinExistence type="predicted"/>
<dbReference type="EMBL" id="CVQI01034406">
    <property type="protein sequence ID" value="CRK44953.1"/>
    <property type="molecule type" value="Genomic_DNA"/>
</dbReference>
<sequence length="13" mass="1419">ARGRHRQACAVHG</sequence>
<name>A0A0G4NEV9_VERLO</name>
<accession>A0A0G4NEV9</accession>
<organism evidence="1 2">
    <name type="scientific">Verticillium longisporum</name>
    <name type="common">Verticillium dahliae var. longisporum</name>
    <dbReference type="NCBI Taxonomy" id="100787"/>
    <lineage>
        <taxon>Eukaryota</taxon>
        <taxon>Fungi</taxon>
        <taxon>Dikarya</taxon>
        <taxon>Ascomycota</taxon>
        <taxon>Pezizomycotina</taxon>
        <taxon>Sordariomycetes</taxon>
        <taxon>Hypocreomycetidae</taxon>
        <taxon>Glomerellales</taxon>
        <taxon>Plectosphaerellaceae</taxon>
        <taxon>Verticillium</taxon>
    </lineage>
</organism>
<gene>
    <name evidence="1" type="ORF">BN1723_019590</name>
</gene>
<reference evidence="2" key="1">
    <citation type="submission" date="2015-05" db="EMBL/GenBank/DDBJ databases">
        <authorList>
            <person name="Fogelqvist Johan"/>
        </authorList>
    </citation>
    <scope>NUCLEOTIDE SEQUENCE [LARGE SCALE GENOMIC DNA]</scope>
</reference>